<dbReference type="InterPro" id="IPR002293">
    <property type="entry name" value="AA/rel_permease1"/>
</dbReference>
<evidence type="ECO:0000256" key="1">
    <source>
        <dbReference type="ARBA" id="ARBA00004141"/>
    </source>
</evidence>
<evidence type="ECO:0000313" key="8">
    <source>
        <dbReference type="Proteomes" id="UP000295558"/>
    </source>
</evidence>
<proteinExistence type="predicted"/>
<feature type="transmembrane region" description="Helical" evidence="6">
    <location>
        <begin position="67"/>
        <end position="90"/>
    </location>
</feature>
<dbReference type="Pfam" id="PF13520">
    <property type="entry name" value="AA_permease_2"/>
    <property type="match status" value="1"/>
</dbReference>
<name>A0A4R6ZJY5_9LIST</name>
<keyword evidence="2" id="KW-0813">Transport</keyword>
<feature type="transmembrane region" description="Helical" evidence="6">
    <location>
        <begin position="252"/>
        <end position="271"/>
    </location>
</feature>
<organism evidence="7 8">
    <name type="scientific">Listeria rocourtiae</name>
    <dbReference type="NCBI Taxonomy" id="647910"/>
    <lineage>
        <taxon>Bacteria</taxon>
        <taxon>Bacillati</taxon>
        <taxon>Bacillota</taxon>
        <taxon>Bacilli</taxon>
        <taxon>Bacillales</taxon>
        <taxon>Listeriaceae</taxon>
        <taxon>Listeria</taxon>
    </lineage>
</organism>
<reference evidence="7 8" key="1">
    <citation type="submission" date="2019-03" db="EMBL/GenBank/DDBJ databases">
        <title>Genomic Encyclopedia of Type Strains, Phase III (KMG-III): the genomes of soil and plant-associated and newly described type strains.</title>
        <authorList>
            <person name="Whitman W."/>
        </authorList>
    </citation>
    <scope>NUCLEOTIDE SEQUENCE [LARGE SCALE GENOMIC DNA]</scope>
    <source>
        <strain evidence="7 8">CECT 7972</strain>
    </source>
</reference>
<feature type="transmembrane region" description="Helical" evidence="6">
    <location>
        <begin position="391"/>
        <end position="407"/>
    </location>
</feature>
<feature type="transmembrane region" description="Helical" evidence="6">
    <location>
        <begin position="220"/>
        <end position="240"/>
    </location>
</feature>
<dbReference type="EMBL" id="SNZK01000007">
    <property type="protein sequence ID" value="TDR52608.1"/>
    <property type="molecule type" value="Genomic_DNA"/>
</dbReference>
<comment type="subcellular location">
    <subcellularLocation>
        <location evidence="1">Membrane</location>
        <topology evidence="1">Multi-pass membrane protein</topology>
    </subcellularLocation>
</comment>
<feature type="transmembrane region" description="Helical" evidence="6">
    <location>
        <begin position="127"/>
        <end position="148"/>
    </location>
</feature>
<dbReference type="PIRSF" id="PIRSF006060">
    <property type="entry name" value="AA_transporter"/>
    <property type="match status" value="1"/>
</dbReference>
<feature type="transmembrane region" description="Helical" evidence="6">
    <location>
        <begin position="413"/>
        <end position="433"/>
    </location>
</feature>
<feature type="transmembrane region" description="Helical" evidence="6">
    <location>
        <begin position="189"/>
        <end position="208"/>
    </location>
</feature>
<dbReference type="PANTHER" id="PTHR43243:SF4">
    <property type="entry name" value="CATIONIC AMINO ACID TRANSPORTER 4"/>
    <property type="match status" value="1"/>
</dbReference>
<feature type="transmembrane region" description="Helical" evidence="6">
    <location>
        <begin position="336"/>
        <end position="359"/>
    </location>
</feature>
<comment type="caution">
    <text evidence="7">The sequence shown here is derived from an EMBL/GenBank/DDBJ whole genome shotgun (WGS) entry which is preliminary data.</text>
</comment>
<evidence type="ECO:0000256" key="6">
    <source>
        <dbReference type="SAM" id="Phobius"/>
    </source>
</evidence>
<evidence type="ECO:0000256" key="5">
    <source>
        <dbReference type="ARBA" id="ARBA00023136"/>
    </source>
</evidence>
<evidence type="ECO:0000313" key="7">
    <source>
        <dbReference type="EMBL" id="TDR52608.1"/>
    </source>
</evidence>
<keyword evidence="8" id="KW-1185">Reference proteome</keyword>
<feature type="transmembrane region" description="Helical" evidence="6">
    <location>
        <begin position="469"/>
        <end position="488"/>
    </location>
</feature>
<sequence>MLFKALTHIRFKGMMEKKSFKDVLEQKSWEYKIMFFKSLLRKKPLEALIHNKSNSIHLKQTLGATDLVFLGIGAIVGTGIFILPGTIAALYSGPAIVISFIIAAVVCALAALCYSEFSSSVPVAGSAYTYGYVIFGEFIAWLLGWALLLEYGLAVASVASGWSSYFKTLLSGFNLHIPDAISGAFNPAAGTYVNIPAIAIVAIIAYLLTRGVRESTRVNAFMVILKISVILLFILVGMFYVKPTNWEPFMPFGFSGVLNGAALVFFAYLGFDAVSSAAEEVKNPQKNMPIGIIGSLLVCTILYIAVSIVLTGIVSYQELNVADPVAFALQVINQNWIAGIVSLGAVVGMITVILVMLYGGTRLIYAMGRDGLLPKSMAEIDEKTSTPIKSTWTYAVIVMFFAGFVPLQRLAELVNMGTLFAFMMVSIGIIFLRRNKSIGSGGFKTPLYPVLPILSFLMCLFLITRLSMATWIACGVWFLLGLILYFTFGRRNSTLNK</sequence>
<dbReference type="STRING" id="1265846.PROCOU_07518"/>
<evidence type="ECO:0000256" key="4">
    <source>
        <dbReference type="ARBA" id="ARBA00022989"/>
    </source>
</evidence>
<dbReference type="GO" id="GO:0016020">
    <property type="term" value="C:membrane"/>
    <property type="evidence" value="ECO:0007669"/>
    <property type="project" value="UniProtKB-SubCell"/>
</dbReference>
<feature type="transmembrane region" description="Helical" evidence="6">
    <location>
        <begin position="292"/>
        <end position="316"/>
    </location>
</feature>
<accession>A0A4R6ZJY5</accession>
<feature type="transmembrane region" description="Helical" evidence="6">
    <location>
        <begin position="96"/>
        <end position="115"/>
    </location>
</feature>
<dbReference type="Proteomes" id="UP000295558">
    <property type="component" value="Unassembled WGS sequence"/>
</dbReference>
<gene>
    <name evidence="7" type="ORF">DFP96_10745</name>
</gene>
<feature type="transmembrane region" description="Helical" evidence="6">
    <location>
        <begin position="445"/>
        <end position="463"/>
    </location>
</feature>
<dbReference type="AlphaFoldDB" id="A0A4R6ZJY5"/>
<keyword evidence="3 6" id="KW-0812">Transmembrane</keyword>
<keyword evidence="5 6" id="KW-0472">Membrane</keyword>
<evidence type="ECO:0000256" key="3">
    <source>
        <dbReference type="ARBA" id="ARBA00022692"/>
    </source>
</evidence>
<evidence type="ECO:0000256" key="2">
    <source>
        <dbReference type="ARBA" id="ARBA00022448"/>
    </source>
</evidence>
<dbReference type="PANTHER" id="PTHR43243">
    <property type="entry name" value="INNER MEMBRANE TRANSPORTER YGJI-RELATED"/>
    <property type="match status" value="1"/>
</dbReference>
<dbReference type="GO" id="GO:0015171">
    <property type="term" value="F:amino acid transmembrane transporter activity"/>
    <property type="evidence" value="ECO:0007669"/>
    <property type="project" value="TreeGrafter"/>
</dbReference>
<keyword evidence="4 6" id="KW-1133">Transmembrane helix</keyword>
<protein>
    <submittedName>
        <fullName evidence="7">Amino acid/polyamine/organocation transporter (APC superfamily)</fullName>
    </submittedName>
</protein>
<dbReference type="Gene3D" id="1.20.1740.10">
    <property type="entry name" value="Amino acid/polyamine transporter I"/>
    <property type="match status" value="1"/>
</dbReference>